<dbReference type="AlphaFoldDB" id="A0A5C6DW48"/>
<gene>
    <name evidence="1" type="ORF">Q31b_41310</name>
</gene>
<sequence length="127" mass="14123">MIRQLLITAGCLATLAGFFSGENEADAGDPYAMTQVWAHNYAMDRPWHGGYYYQNSGVPQALIVPPTAHMRQTLSWGVSQNQMYPIYHQYGRSAGAPASGAQGRFRATPQWPSHTDQFGVNYVRGPW</sequence>
<protein>
    <submittedName>
        <fullName evidence="1">Uncharacterized protein</fullName>
    </submittedName>
</protein>
<dbReference type="RefSeq" id="WP_146601314.1">
    <property type="nucleotide sequence ID" value="NZ_SJPY01000006.1"/>
</dbReference>
<dbReference type="EMBL" id="SJPY01000006">
    <property type="protein sequence ID" value="TWU39049.1"/>
    <property type="molecule type" value="Genomic_DNA"/>
</dbReference>
<keyword evidence="2" id="KW-1185">Reference proteome</keyword>
<organism evidence="1 2">
    <name type="scientific">Novipirellula aureliae</name>
    <dbReference type="NCBI Taxonomy" id="2527966"/>
    <lineage>
        <taxon>Bacteria</taxon>
        <taxon>Pseudomonadati</taxon>
        <taxon>Planctomycetota</taxon>
        <taxon>Planctomycetia</taxon>
        <taxon>Pirellulales</taxon>
        <taxon>Pirellulaceae</taxon>
        <taxon>Novipirellula</taxon>
    </lineage>
</organism>
<proteinExistence type="predicted"/>
<reference evidence="1 2" key="1">
    <citation type="submission" date="2019-02" db="EMBL/GenBank/DDBJ databases">
        <title>Deep-cultivation of Planctomycetes and their phenomic and genomic characterization uncovers novel biology.</title>
        <authorList>
            <person name="Wiegand S."/>
            <person name="Jogler M."/>
            <person name="Boedeker C."/>
            <person name="Pinto D."/>
            <person name="Vollmers J."/>
            <person name="Rivas-Marin E."/>
            <person name="Kohn T."/>
            <person name="Peeters S.H."/>
            <person name="Heuer A."/>
            <person name="Rast P."/>
            <person name="Oberbeckmann S."/>
            <person name="Bunk B."/>
            <person name="Jeske O."/>
            <person name="Meyerdierks A."/>
            <person name="Storesund J.E."/>
            <person name="Kallscheuer N."/>
            <person name="Luecker S."/>
            <person name="Lage O.M."/>
            <person name="Pohl T."/>
            <person name="Merkel B.J."/>
            <person name="Hornburger P."/>
            <person name="Mueller R.-W."/>
            <person name="Bruemmer F."/>
            <person name="Labrenz M."/>
            <person name="Spormann A.M."/>
            <person name="Op Den Camp H."/>
            <person name="Overmann J."/>
            <person name="Amann R."/>
            <person name="Jetten M.S.M."/>
            <person name="Mascher T."/>
            <person name="Medema M.H."/>
            <person name="Devos D.P."/>
            <person name="Kaster A.-K."/>
            <person name="Ovreas L."/>
            <person name="Rohde M."/>
            <person name="Galperin M.Y."/>
            <person name="Jogler C."/>
        </authorList>
    </citation>
    <scope>NUCLEOTIDE SEQUENCE [LARGE SCALE GENOMIC DNA]</scope>
    <source>
        <strain evidence="1 2">Q31b</strain>
    </source>
</reference>
<accession>A0A5C6DW48</accession>
<comment type="caution">
    <text evidence="1">The sequence shown here is derived from an EMBL/GenBank/DDBJ whole genome shotgun (WGS) entry which is preliminary data.</text>
</comment>
<name>A0A5C6DW48_9BACT</name>
<dbReference type="Proteomes" id="UP000315471">
    <property type="component" value="Unassembled WGS sequence"/>
</dbReference>
<dbReference type="OrthoDB" id="211632at2"/>
<evidence type="ECO:0000313" key="2">
    <source>
        <dbReference type="Proteomes" id="UP000315471"/>
    </source>
</evidence>
<evidence type="ECO:0000313" key="1">
    <source>
        <dbReference type="EMBL" id="TWU39049.1"/>
    </source>
</evidence>